<dbReference type="InterPro" id="IPR050523">
    <property type="entry name" value="AKR_Detox_Biosynth"/>
</dbReference>
<dbReference type="InterPro" id="IPR020471">
    <property type="entry name" value="AKR"/>
</dbReference>
<evidence type="ECO:0000313" key="2">
    <source>
        <dbReference type="EMBL" id="ABO95117.1"/>
    </source>
</evidence>
<dbReference type="InterPro" id="IPR023210">
    <property type="entry name" value="NADP_OxRdtase_dom"/>
</dbReference>
<feature type="domain" description="NADP-dependent oxidoreductase" evidence="1">
    <location>
        <begin position="28"/>
        <end position="370"/>
    </location>
</feature>
<evidence type="ECO:0000313" key="3">
    <source>
        <dbReference type="Proteomes" id="UP000001568"/>
    </source>
</evidence>
<dbReference type="STRING" id="436017.A4RTP6"/>
<reference evidence="2 3" key="1">
    <citation type="journal article" date="2007" name="Proc. Natl. Acad. Sci. U.S.A.">
        <title>The tiny eukaryote Ostreococcus provides genomic insights into the paradox of plankton speciation.</title>
        <authorList>
            <person name="Palenik B."/>
            <person name="Grimwood J."/>
            <person name="Aerts A."/>
            <person name="Rouze P."/>
            <person name="Salamov A."/>
            <person name="Putnam N."/>
            <person name="Dupont C."/>
            <person name="Jorgensen R."/>
            <person name="Derelle E."/>
            <person name="Rombauts S."/>
            <person name="Zhou K."/>
            <person name="Otillar R."/>
            <person name="Merchant S.S."/>
            <person name="Podell S."/>
            <person name="Gaasterland T."/>
            <person name="Napoli C."/>
            <person name="Gendler K."/>
            <person name="Manuell A."/>
            <person name="Tai V."/>
            <person name="Vallon O."/>
            <person name="Piganeau G."/>
            <person name="Jancek S."/>
            <person name="Heijde M."/>
            <person name="Jabbari K."/>
            <person name="Bowler C."/>
            <person name="Lohr M."/>
            <person name="Robbens S."/>
            <person name="Werner G."/>
            <person name="Dubchak I."/>
            <person name="Pazour G.J."/>
            <person name="Ren Q."/>
            <person name="Paulsen I."/>
            <person name="Delwiche C."/>
            <person name="Schmutz J."/>
            <person name="Rokhsar D."/>
            <person name="Van de Peer Y."/>
            <person name="Moreau H."/>
            <person name="Grigoriev I.V."/>
        </authorList>
    </citation>
    <scope>NUCLEOTIDE SEQUENCE [LARGE SCALE GENOMIC DNA]</scope>
    <source>
        <strain evidence="2 3">CCE9901</strain>
    </source>
</reference>
<dbReference type="KEGG" id="olu:OSTLU_49070"/>
<dbReference type="EMBL" id="CP000583">
    <property type="protein sequence ID" value="ABO95117.1"/>
    <property type="molecule type" value="Genomic_DNA"/>
</dbReference>
<dbReference type="GO" id="GO:0016491">
    <property type="term" value="F:oxidoreductase activity"/>
    <property type="evidence" value="ECO:0007669"/>
    <property type="project" value="InterPro"/>
</dbReference>
<gene>
    <name evidence="2" type="ORF">OSTLU_49070</name>
</gene>
<protein>
    <recommendedName>
        <fullName evidence="1">NADP-dependent oxidoreductase domain-containing protein</fullName>
    </recommendedName>
</protein>
<dbReference type="SUPFAM" id="SSF51430">
    <property type="entry name" value="NAD(P)-linked oxidoreductase"/>
    <property type="match status" value="1"/>
</dbReference>
<dbReference type="GeneID" id="5000653"/>
<dbReference type="PRINTS" id="PR00069">
    <property type="entry name" value="ALDKETRDTASE"/>
</dbReference>
<dbReference type="eggNOG" id="KOG1575">
    <property type="taxonomic scope" value="Eukaryota"/>
</dbReference>
<dbReference type="CDD" id="cd19094">
    <property type="entry name" value="AKR_Tas-like"/>
    <property type="match status" value="1"/>
</dbReference>
<evidence type="ECO:0000259" key="1">
    <source>
        <dbReference type="Pfam" id="PF00248"/>
    </source>
</evidence>
<accession>A4RTP6</accession>
<dbReference type="Gramene" id="ABO95117">
    <property type="protein sequence ID" value="ABO95117"/>
    <property type="gene ID" value="OSTLU_49070"/>
</dbReference>
<dbReference type="HOGENOM" id="CLU_023205_2_0_1"/>
<dbReference type="InterPro" id="IPR036812">
    <property type="entry name" value="NAD(P)_OxRdtase_dom_sf"/>
</dbReference>
<dbReference type="Gene3D" id="3.20.20.100">
    <property type="entry name" value="NADP-dependent oxidoreductase domain"/>
    <property type="match status" value="1"/>
</dbReference>
<dbReference type="OrthoDB" id="2310150at2759"/>
<dbReference type="RefSeq" id="XP_001416824.1">
    <property type="nucleotide sequence ID" value="XM_001416787.1"/>
</dbReference>
<proteinExistence type="predicted"/>
<dbReference type="Proteomes" id="UP000001568">
    <property type="component" value="Chromosome 3"/>
</dbReference>
<name>A4RTP6_OSTLU</name>
<dbReference type="OMA" id="YLPWSPL"/>
<organism evidence="2 3">
    <name type="scientific">Ostreococcus lucimarinus (strain CCE9901)</name>
    <dbReference type="NCBI Taxonomy" id="436017"/>
    <lineage>
        <taxon>Eukaryota</taxon>
        <taxon>Viridiplantae</taxon>
        <taxon>Chlorophyta</taxon>
        <taxon>Mamiellophyceae</taxon>
        <taxon>Mamiellales</taxon>
        <taxon>Bathycoccaceae</taxon>
        <taxon>Ostreococcus</taxon>
    </lineage>
</organism>
<dbReference type="PANTHER" id="PTHR43364">
    <property type="entry name" value="NADH-SPECIFIC METHYLGLYOXAL REDUCTASE-RELATED"/>
    <property type="match status" value="1"/>
</dbReference>
<sequence length="381" mass="42187">MAAVTSIPRTTLRRIPLGSAKDVFVTDVCLGTMTWGVQNTEAEAHEQLDYAVKQRGVNFIDTAEMYPVPSSDARWKPGTTEEIIGNWLAKNVELRKELVVATKVSGYQAKSETAGNRTVPAGAPCAARLDKQSIFQACDASLRRLRTDYIDLYQVHWPDRYLPIGAFTGSTEYIQSKERSDSVPIRETVEALGELIKAGKIRHYGLSNESTFGVCEFVRAADELGVPRPVSIQNSFCLLHRQFDTEVAEACSKSNYNILLLPWTPLAGGALSGKYLDGARPEGARMSVFKHFHQRYLNENSVKATKQYKEIADKAGMSLTTMALNWCKTRAFNTSTIIGATTLEQLKENIDAFEPSVVLSKETLKAIDAVHQQCRDPCIAV</sequence>
<keyword evidence="3" id="KW-1185">Reference proteome</keyword>
<dbReference type="AlphaFoldDB" id="A4RTP6"/>
<dbReference type="Pfam" id="PF00248">
    <property type="entry name" value="Aldo_ket_red"/>
    <property type="match status" value="1"/>
</dbReference>
<dbReference type="PANTHER" id="PTHR43364:SF17">
    <property type="entry name" value="ALDO KETO REDUCTASE"/>
    <property type="match status" value="1"/>
</dbReference>